<protein>
    <submittedName>
        <fullName evidence="1">Uncharacterized protein</fullName>
    </submittedName>
</protein>
<evidence type="ECO:0000313" key="1">
    <source>
        <dbReference type="EMBL" id="MCS0637552.1"/>
    </source>
</evidence>
<name>A0ABT2CJG2_9ACTN</name>
<proteinExistence type="predicted"/>
<dbReference type="Proteomes" id="UP001431313">
    <property type="component" value="Unassembled WGS sequence"/>
</dbReference>
<dbReference type="EMBL" id="JANUGQ010000015">
    <property type="protein sequence ID" value="MCS0637552.1"/>
    <property type="molecule type" value="Genomic_DNA"/>
</dbReference>
<sequence>MPDASLHARVEMSAEATACGERIVVSVGNFGSMAVVAAENPGACSGTEEAVEAGALDVTDLRRVVGLEGPRRAYA</sequence>
<reference evidence="1" key="1">
    <citation type="submission" date="2022-08" db="EMBL/GenBank/DDBJ databases">
        <authorList>
            <person name="Somphong A."/>
            <person name="Phongsopitanun W."/>
        </authorList>
    </citation>
    <scope>NUCLEOTIDE SEQUENCE</scope>
    <source>
        <strain evidence="1">LP05-1</strain>
    </source>
</reference>
<dbReference type="RefSeq" id="WP_258788806.1">
    <property type="nucleotide sequence ID" value="NZ_JANUGQ010000015.1"/>
</dbReference>
<accession>A0ABT2CJG2</accession>
<gene>
    <name evidence="1" type="ORF">NX801_18160</name>
</gene>
<evidence type="ECO:0000313" key="2">
    <source>
        <dbReference type="Proteomes" id="UP001431313"/>
    </source>
</evidence>
<organism evidence="1 2">
    <name type="scientific">Streptomyces pyxinae</name>
    <dbReference type="NCBI Taxonomy" id="2970734"/>
    <lineage>
        <taxon>Bacteria</taxon>
        <taxon>Bacillati</taxon>
        <taxon>Actinomycetota</taxon>
        <taxon>Actinomycetes</taxon>
        <taxon>Kitasatosporales</taxon>
        <taxon>Streptomycetaceae</taxon>
        <taxon>Streptomyces</taxon>
    </lineage>
</organism>
<keyword evidence="2" id="KW-1185">Reference proteome</keyword>
<comment type="caution">
    <text evidence="1">The sequence shown here is derived from an EMBL/GenBank/DDBJ whole genome shotgun (WGS) entry which is preliminary data.</text>
</comment>